<evidence type="ECO:0000313" key="1">
    <source>
        <dbReference type="EMBL" id="EHM43310.1"/>
    </source>
</evidence>
<dbReference type="EMBL" id="AGCK01000241">
    <property type="protein sequence ID" value="EHM43310.1"/>
    <property type="molecule type" value="Genomic_DNA"/>
</dbReference>
<dbReference type="AlphaFoldDB" id="G9YU02"/>
<comment type="caution">
    <text evidence="1">The sequence shown here is derived from an EMBL/GenBank/DDBJ whole genome shotgun (WGS) entry which is preliminary data.</text>
</comment>
<organism evidence="1 2">
    <name type="scientific">Flavonifractor plautii ATCC 29863</name>
    <dbReference type="NCBI Taxonomy" id="411475"/>
    <lineage>
        <taxon>Bacteria</taxon>
        <taxon>Bacillati</taxon>
        <taxon>Bacillota</taxon>
        <taxon>Clostridia</taxon>
        <taxon>Eubacteriales</taxon>
        <taxon>Oscillospiraceae</taxon>
        <taxon>Flavonifractor</taxon>
    </lineage>
</organism>
<evidence type="ECO:0000313" key="2">
    <source>
        <dbReference type="Proteomes" id="UP000004459"/>
    </source>
</evidence>
<protein>
    <submittedName>
        <fullName evidence="1">Uncharacterized protein</fullName>
    </submittedName>
</protein>
<reference evidence="1 2" key="1">
    <citation type="submission" date="2011-08" db="EMBL/GenBank/DDBJ databases">
        <authorList>
            <person name="Weinstock G."/>
            <person name="Sodergren E."/>
            <person name="Clifton S."/>
            <person name="Fulton L."/>
            <person name="Fulton B."/>
            <person name="Courtney L."/>
            <person name="Fronick C."/>
            <person name="Harrison M."/>
            <person name="Strong C."/>
            <person name="Farmer C."/>
            <person name="Delahaunty K."/>
            <person name="Markovic C."/>
            <person name="Hall O."/>
            <person name="Minx P."/>
            <person name="Tomlinson C."/>
            <person name="Mitreva M."/>
            <person name="Hou S."/>
            <person name="Chen J."/>
            <person name="Wollam A."/>
            <person name="Pepin K.H."/>
            <person name="Johnson M."/>
            <person name="Bhonagiri V."/>
            <person name="Zhang X."/>
            <person name="Suruliraj S."/>
            <person name="Warren W."/>
            <person name="Chinwalla A."/>
            <person name="Mardis E.R."/>
            <person name="Wilson R.K."/>
        </authorList>
    </citation>
    <scope>NUCLEOTIDE SEQUENCE [LARGE SCALE GENOMIC DNA]</scope>
    <source>
        <strain evidence="1 2">ATCC 29863</strain>
    </source>
</reference>
<proteinExistence type="predicted"/>
<dbReference type="Proteomes" id="UP000004459">
    <property type="component" value="Unassembled WGS sequence"/>
</dbReference>
<dbReference type="HOGENOM" id="CLU_3099067_0_0_9"/>
<sequence length="51" mass="5851">MPTLLIQQIRLQWYKDCRGGNDAVQRNQYPRAMRLPKAGKHFLPPMAAAKA</sequence>
<name>G9YU02_FLAPL</name>
<accession>G9YU02</accession>
<gene>
    <name evidence="1" type="ORF">HMPREF0372_03014</name>
</gene>